<evidence type="ECO:0000256" key="7">
    <source>
        <dbReference type="ARBA" id="ARBA00048782"/>
    </source>
</evidence>
<dbReference type="InterPro" id="IPR002569">
    <property type="entry name" value="Met_Sox_Rdtase_MsrA_dom"/>
</dbReference>
<dbReference type="VEuPathDB" id="TriTrypDB:BCY84_12554"/>
<evidence type="ECO:0000256" key="1">
    <source>
        <dbReference type="ARBA" id="ARBA00005591"/>
    </source>
</evidence>
<dbReference type="VEuPathDB" id="TriTrypDB:TcBrA4_0001860"/>
<dbReference type="Gene3D" id="3.30.1060.10">
    <property type="entry name" value="Peptide methionine sulphoxide reductase MsrA"/>
    <property type="match status" value="1"/>
</dbReference>
<feature type="domain" description="Peptide methionine sulphoxide reductase MsrA" evidence="8">
    <location>
        <begin position="7"/>
        <end position="171"/>
    </location>
</feature>
<dbReference type="VEuPathDB" id="TriTrypDB:TcG_03740"/>
<dbReference type="GO" id="GO:0005737">
    <property type="term" value="C:cytoplasm"/>
    <property type="evidence" value="ECO:0007669"/>
    <property type="project" value="TreeGrafter"/>
</dbReference>
<comment type="catalytic activity">
    <reaction evidence="7">
        <text>[thioredoxin]-disulfide + L-methionine + H2O = L-methionine (S)-S-oxide + [thioredoxin]-dithiol</text>
        <dbReference type="Rhea" id="RHEA:19993"/>
        <dbReference type="Rhea" id="RHEA-COMP:10698"/>
        <dbReference type="Rhea" id="RHEA-COMP:10700"/>
        <dbReference type="ChEBI" id="CHEBI:15377"/>
        <dbReference type="ChEBI" id="CHEBI:29950"/>
        <dbReference type="ChEBI" id="CHEBI:50058"/>
        <dbReference type="ChEBI" id="CHEBI:57844"/>
        <dbReference type="ChEBI" id="CHEBI:58772"/>
        <dbReference type="EC" id="1.8.4.11"/>
    </reaction>
</comment>
<comment type="similarity">
    <text evidence="1">Belongs to the MsrA Met sulfoxide reductase family.</text>
</comment>
<dbReference type="FunFam" id="3.30.1060.10:FF:000011">
    <property type="entry name" value="Peptide methionine sulfoxide reductase MsrA"/>
    <property type="match status" value="1"/>
</dbReference>
<dbReference type="InterPro" id="IPR050162">
    <property type="entry name" value="MsrA_MetSO_reductase"/>
</dbReference>
<comment type="catalytic activity">
    <reaction evidence="6">
        <text>L-methionyl-[protein] + [thioredoxin]-disulfide + H2O = L-methionyl-(S)-S-oxide-[protein] + [thioredoxin]-dithiol</text>
        <dbReference type="Rhea" id="RHEA:14217"/>
        <dbReference type="Rhea" id="RHEA-COMP:10698"/>
        <dbReference type="Rhea" id="RHEA-COMP:10700"/>
        <dbReference type="Rhea" id="RHEA-COMP:12313"/>
        <dbReference type="Rhea" id="RHEA-COMP:12315"/>
        <dbReference type="ChEBI" id="CHEBI:15377"/>
        <dbReference type="ChEBI" id="CHEBI:16044"/>
        <dbReference type="ChEBI" id="CHEBI:29950"/>
        <dbReference type="ChEBI" id="CHEBI:44120"/>
        <dbReference type="ChEBI" id="CHEBI:50058"/>
        <dbReference type="EC" id="1.8.4.11"/>
    </reaction>
</comment>
<dbReference type="GO" id="GO:0034599">
    <property type="term" value="P:cellular response to oxidative stress"/>
    <property type="evidence" value="ECO:0007669"/>
    <property type="project" value="TreeGrafter"/>
</dbReference>
<reference evidence="9 10" key="1">
    <citation type="journal article" date="2018" name="Microb. Genom.">
        <title>Expanding an expanded genome: long-read sequencing of Trypanosoma cruzi.</title>
        <authorList>
            <person name="Berna L."/>
            <person name="Rodriguez M."/>
            <person name="Chiribao M.L."/>
            <person name="Parodi-Talice A."/>
            <person name="Pita S."/>
            <person name="Rijo G."/>
            <person name="Alvarez-Valin F."/>
            <person name="Robello C."/>
        </authorList>
    </citation>
    <scope>NUCLEOTIDE SEQUENCE [LARGE SCALE GENOMIC DNA]</scope>
    <source>
        <strain evidence="9 10">Dm28c</strain>
    </source>
</reference>
<evidence type="ECO:0000256" key="6">
    <source>
        <dbReference type="ARBA" id="ARBA00047806"/>
    </source>
</evidence>
<dbReference type="AlphaFoldDB" id="A0A2V2UVD6"/>
<dbReference type="PANTHER" id="PTHR42799">
    <property type="entry name" value="MITOCHONDRIAL PEPTIDE METHIONINE SULFOXIDE REDUCTASE"/>
    <property type="match status" value="1"/>
</dbReference>
<proteinExistence type="inferred from homology"/>
<evidence type="ECO:0000256" key="2">
    <source>
        <dbReference type="ARBA" id="ARBA00012502"/>
    </source>
</evidence>
<dbReference type="HAMAP" id="MF_01401">
    <property type="entry name" value="MsrA"/>
    <property type="match status" value="1"/>
</dbReference>
<dbReference type="InterPro" id="IPR036509">
    <property type="entry name" value="Met_Sox_Rdtase_MsrA_sf"/>
</dbReference>
<dbReference type="VEuPathDB" id="TriTrypDB:TcCLB.509611.180"/>
<keyword evidence="3" id="KW-0560">Oxidoreductase</keyword>
<dbReference type="Proteomes" id="UP000246121">
    <property type="component" value="Unassembled WGS sequence"/>
</dbReference>
<evidence type="ECO:0000313" key="9">
    <source>
        <dbReference type="EMBL" id="PWU88215.1"/>
    </source>
</evidence>
<dbReference type="EMBL" id="PRFA01000078">
    <property type="protein sequence ID" value="PWU88215.1"/>
    <property type="molecule type" value="Genomic_DNA"/>
</dbReference>
<dbReference type="SUPFAM" id="SSF55068">
    <property type="entry name" value="Peptide methionine sulfoxide reductase"/>
    <property type="match status" value="1"/>
</dbReference>
<dbReference type="GO" id="GO:0008113">
    <property type="term" value="F:peptide-methionine (S)-S-oxide reductase activity"/>
    <property type="evidence" value="ECO:0007669"/>
    <property type="project" value="UniProtKB-EC"/>
</dbReference>
<evidence type="ECO:0000256" key="5">
    <source>
        <dbReference type="ARBA" id="ARBA00030643"/>
    </source>
</evidence>
<evidence type="ECO:0000259" key="8">
    <source>
        <dbReference type="Pfam" id="PF01625"/>
    </source>
</evidence>
<dbReference type="VEuPathDB" id="TriTrypDB:TCDM_14270"/>
<dbReference type="VEuPathDB" id="TriTrypDB:C4B63_78g46"/>
<protein>
    <recommendedName>
        <fullName evidence="2">peptide-methionine (S)-S-oxide reductase</fullName>
        <ecNumber evidence="2">1.8.4.11</ecNumber>
    </recommendedName>
    <alternativeName>
        <fullName evidence="5">Peptide-methionine (S)-S-oxide reductase</fullName>
    </alternativeName>
    <alternativeName>
        <fullName evidence="4">Protein-methionine-S-oxide reductase</fullName>
    </alternativeName>
</protein>
<dbReference type="VEuPathDB" id="TriTrypDB:TcCL_NonESM01018"/>
<organism evidence="9 10">
    <name type="scientific">Trypanosoma cruzi</name>
    <dbReference type="NCBI Taxonomy" id="5693"/>
    <lineage>
        <taxon>Eukaryota</taxon>
        <taxon>Discoba</taxon>
        <taxon>Euglenozoa</taxon>
        <taxon>Kinetoplastea</taxon>
        <taxon>Metakinetoplastina</taxon>
        <taxon>Trypanosomatida</taxon>
        <taxon>Trypanosomatidae</taxon>
        <taxon>Trypanosoma</taxon>
        <taxon>Schizotrypanum</taxon>
    </lineage>
</organism>
<gene>
    <name evidence="9" type="ORF">C4B63_78g46</name>
</gene>
<evidence type="ECO:0000256" key="3">
    <source>
        <dbReference type="ARBA" id="ARBA00023002"/>
    </source>
</evidence>
<dbReference type="Pfam" id="PF01625">
    <property type="entry name" value="PMSR"/>
    <property type="match status" value="1"/>
</dbReference>
<sequence>MASGAPATFAAGCFWGTERFFVKKFGDALLSHEVGYMGGTESDEVVTYSAVKKGTTGHAEVLHVKYNPEKVTYQELLDFFFRIHNPTTVNRQGVDVGTQYRSAIFYHDDQQLKEAKDYISRLNGADPALREGFVKAFGDAQVATSLEKASRLHVAEDYHQMYLEKNPDKVCSHRIHW</sequence>
<dbReference type="EC" id="1.8.4.11" evidence="2"/>
<comment type="caution">
    <text evidence="9">The sequence shown here is derived from an EMBL/GenBank/DDBJ whole genome shotgun (WGS) entry which is preliminary data.</text>
</comment>
<evidence type="ECO:0000256" key="4">
    <source>
        <dbReference type="ARBA" id="ARBA00030273"/>
    </source>
</evidence>
<name>A0A2V2UVD6_TRYCR</name>
<evidence type="ECO:0000313" key="10">
    <source>
        <dbReference type="Proteomes" id="UP000246121"/>
    </source>
</evidence>
<accession>A0A2V2UVD6</accession>
<dbReference type="PANTHER" id="PTHR42799:SF2">
    <property type="entry name" value="MITOCHONDRIAL PEPTIDE METHIONINE SULFOXIDE REDUCTASE"/>
    <property type="match status" value="1"/>
</dbReference>
<dbReference type="VEuPathDB" id="TriTrypDB:TcCLB.510855.10"/>
<dbReference type="NCBIfam" id="TIGR00401">
    <property type="entry name" value="msrA"/>
    <property type="match status" value="1"/>
</dbReference>
<dbReference type="VEuPathDB" id="TriTrypDB:C3747_199g15"/>